<dbReference type="GO" id="GO:0022625">
    <property type="term" value="C:cytosolic large ribosomal subunit"/>
    <property type="evidence" value="ECO:0007669"/>
    <property type="project" value="UniProtKB-UniRule"/>
</dbReference>
<dbReference type="EMBL" id="LICA01000351">
    <property type="protein sequence ID" value="KRO92267.1"/>
    <property type="molecule type" value="Genomic_DNA"/>
</dbReference>
<dbReference type="Pfam" id="PF00347">
    <property type="entry name" value="Ribosomal_L6"/>
    <property type="match status" value="2"/>
</dbReference>
<reference evidence="10 11" key="1">
    <citation type="submission" date="2015-10" db="EMBL/GenBank/DDBJ databases">
        <title>Metagenome-Assembled Genomes uncover a global brackish microbiome.</title>
        <authorList>
            <person name="Hugerth L.W."/>
            <person name="Larsson J."/>
            <person name="Alneberg J."/>
            <person name="Lindh M.V."/>
            <person name="Legrand C."/>
            <person name="Pinhassi J."/>
            <person name="Andersson A.F."/>
        </authorList>
    </citation>
    <scope>NUCLEOTIDE SEQUENCE [LARGE SCALE GENOMIC DNA]</scope>
    <source>
        <strain evidence="10">BACL26 MAG-121220-bin70</strain>
    </source>
</reference>
<evidence type="ECO:0000256" key="7">
    <source>
        <dbReference type="RuleBase" id="RU003869"/>
    </source>
</evidence>
<dbReference type="PANTHER" id="PTHR11655">
    <property type="entry name" value="60S/50S RIBOSOMAL PROTEIN L6/L9"/>
    <property type="match status" value="1"/>
</dbReference>
<evidence type="ECO:0000313" key="10">
    <source>
        <dbReference type="EMBL" id="KRO92267.1"/>
    </source>
</evidence>
<dbReference type="GO" id="GO:0002181">
    <property type="term" value="P:cytoplasmic translation"/>
    <property type="evidence" value="ECO:0007669"/>
    <property type="project" value="TreeGrafter"/>
</dbReference>
<protein>
    <recommendedName>
        <fullName evidence="6">Large ribosomal subunit protein uL6</fullName>
    </recommendedName>
</protein>
<dbReference type="InterPro" id="IPR002358">
    <property type="entry name" value="Ribosomal_uL6_CS"/>
</dbReference>
<comment type="subunit">
    <text evidence="6">Part of the 50S ribosomal subunit.</text>
</comment>
<feature type="domain" description="Large ribosomal subunit protein uL6 alpha-beta" evidence="9">
    <location>
        <begin position="90"/>
        <end position="163"/>
    </location>
</feature>
<evidence type="ECO:0000256" key="2">
    <source>
        <dbReference type="ARBA" id="ARBA00022730"/>
    </source>
</evidence>
<dbReference type="GO" id="GO:0003735">
    <property type="term" value="F:structural constituent of ribosome"/>
    <property type="evidence" value="ECO:0007669"/>
    <property type="project" value="UniProtKB-UniRule"/>
</dbReference>
<dbReference type="FunFam" id="3.90.930.12:FF:000002">
    <property type="entry name" value="50S ribosomal protein L6"/>
    <property type="match status" value="1"/>
</dbReference>
<dbReference type="Proteomes" id="UP000051213">
    <property type="component" value="Unassembled WGS sequence"/>
</dbReference>
<comment type="caution">
    <text evidence="10">The sequence shown here is derived from an EMBL/GenBank/DDBJ whole genome shotgun (WGS) entry which is preliminary data.</text>
</comment>
<evidence type="ECO:0000256" key="6">
    <source>
        <dbReference type="HAMAP-Rule" id="MF_01365"/>
    </source>
</evidence>
<keyword evidence="5 6" id="KW-0687">Ribonucleoprotein</keyword>
<comment type="function">
    <text evidence="6 8">This protein binds to the 23S rRNA, and is important in its secondary structure. It is located near the subunit interface in the base of the L7/L12 stalk, and near the tRNA binding site of the peptidyltransferase center.</text>
</comment>
<feature type="domain" description="Large ribosomal subunit protein uL6 alpha-beta" evidence="9">
    <location>
        <begin position="12"/>
        <end position="82"/>
    </location>
</feature>
<dbReference type="GO" id="GO:0019843">
    <property type="term" value="F:rRNA binding"/>
    <property type="evidence" value="ECO:0007669"/>
    <property type="project" value="UniProtKB-UniRule"/>
</dbReference>
<name>A0A0R2U4G5_9GAMM</name>
<keyword evidence="2 6" id="KW-0699">rRNA-binding</keyword>
<evidence type="ECO:0000256" key="3">
    <source>
        <dbReference type="ARBA" id="ARBA00022884"/>
    </source>
</evidence>
<dbReference type="PIRSF" id="PIRSF002162">
    <property type="entry name" value="Ribosomal_L6"/>
    <property type="match status" value="1"/>
</dbReference>
<accession>A0A0R2U4G5</accession>
<dbReference type="InterPro" id="IPR019906">
    <property type="entry name" value="Ribosomal_uL6_bac-type"/>
</dbReference>
<dbReference type="InterPro" id="IPR000702">
    <property type="entry name" value="Ribosomal_uL6-like"/>
</dbReference>
<keyword evidence="4 6" id="KW-0689">Ribosomal protein</keyword>
<dbReference type="InterPro" id="IPR020040">
    <property type="entry name" value="Ribosomal_uL6_a/b-dom"/>
</dbReference>
<evidence type="ECO:0000256" key="8">
    <source>
        <dbReference type="RuleBase" id="RU003870"/>
    </source>
</evidence>
<dbReference type="SUPFAM" id="SSF56053">
    <property type="entry name" value="Ribosomal protein L6"/>
    <property type="match status" value="2"/>
</dbReference>
<dbReference type="Gene3D" id="3.90.930.12">
    <property type="entry name" value="Ribosomal protein L6, alpha-beta domain"/>
    <property type="match status" value="2"/>
</dbReference>
<keyword evidence="3 6" id="KW-0694">RNA-binding</keyword>
<evidence type="ECO:0000259" key="9">
    <source>
        <dbReference type="Pfam" id="PF00347"/>
    </source>
</evidence>
<dbReference type="PROSITE" id="PS00525">
    <property type="entry name" value="RIBOSOMAL_L6_1"/>
    <property type="match status" value="1"/>
</dbReference>
<sequence>MSRVANNPVELPNGVEVTLGGTELSVKGARGILAMPINEQVEIKQEDNMLTFAARSSDAFARAMSGTTRSLVNNMVTGVTQGFEKKLDLVGVGYRAQVQGSKINLTLGFSHPVVYELPDGVTAETPSQTEVLLKSSDKQKLGQVAAEIRAFRPPEPYKGKGVRISGEYVRRKEAKKK</sequence>
<dbReference type="InterPro" id="IPR036789">
    <property type="entry name" value="Ribosomal_uL6-like_a/b-dom_sf"/>
</dbReference>
<evidence type="ECO:0000256" key="4">
    <source>
        <dbReference type="ARBA" id="ARBA00022980"/>
    </source>
</evidence>
<proteinExistence type="inferred from homology"/>
<dbReference type="HAMAP" id="MF_01365_B">
    <property type="entry name" value="Ribosomal_uL6_B"/>
    <property type="match status" value="1"/>
</dbReference>
<evidence type="ECO:0000256" key="5">
    <source>
        <dbReference type="ARBA" id="ARBA00023274"/>
    </source>
</evidence>
<gene>
    <name evidence="6" type="primary">rplF</name>
    <name evidence="10" type="ORF">ABS24_08765</name>
</gene>
<dbReference type="NCBIfam" id="TIGR03654">
    <property type="entry name" value="L6_bact"/>
    <property type="match status" value="1"/>
</dbReference>
<dbReference type="PRINTS" id="PR00059">
    <property type="entry name" value="RIBOSOMALL6"/>
</dbReference>
<organism evidence="10 11">
    <name type="scientific">SAR92 bacterium BACL26 MAG-121220-bin70</name>
    <dbReference type="NCBI Taxonomy" id="1655626"/>
    <lineage>
        <taxon>Bacteria</taxon>
        <taxon>Pseudomonadati</taxon>
        <taxon>Pseudomonadota</taxon>
        <taxon>Gammaproteobacteria</taxon>
        <taxon>Cellvibrionales</taxon>
        <taxon>Porticoccaceae</taxon>
        <taxon>SAR92 clade</taxon>
    </lineage>
</organism>
<dbReference type="FunFam" id="3.90.930.12:FF:000001">
    <property type="entry name" value="50S ribosomal protein L6"/>
    <property type="match status" value="1"/>
</dbReference>
<comment type="similarity">
    <text evidence="1 6 7">Belongs to the universal ribosomal protein uL6 family.</text>
</comment>
<dbReference type="PANTHER" id="PTHR11655:SF14">
    <property type="entry name" value="LARGE RIBOSOMAL SUBUNIT PROTEIN UL6M"/>
    <property type="match status" value="1"/>
</dbReference>
<evidence type="ECO:0000256" key="1">
    <source>
        <dbReference type="ARBA" id="ARBA00009356"/>
    </source>
</evidence>
<evidence type="ECO:0000313" key="11">
    <source>
        <dbReference type="Proteomes" id="UP000051213"/>
    </source>
</evidence>
<dbReference type="AlphaFoldDB" id="A0A0R2U4G5"/>